<feature type="region of interest" description="Disordered" evidence="1">
    <location>
        <begin position="251"/>
        <end position="277"/>
    </location>
</feature>
<dbReference type="Proteomes" id="UP000438182">
    <property type="component" value="Unassembled WGS sequence"/>
</dbReference>
<accession>A0A6I4P0E9</accession>
<dbReference type="AlphaFoldDB" id="A0A6I4P0E9"/>
<keyword evidence="4" id="KW-1185">Reference proteome</keyword>
<sequence>MRPRTRDRAIAATGLALLLGVSVIAGVRGTLVHSDALALARFEEAAEAHEASAAEAADAAGDYAAALELAVRTHDAGATAHAAADPALLADPSSLDGLGTALSALAEAAGLAVGADGRAATILAPTAELDASSPELPEGRAERVRASEDLDADAVALETRAATQRAAVARLDTASDDAEAALSALLGAAHAHGTAAALPELASAESRAVYSAAVAALADDAALADAAGRLAAYRDAWSAVTASQAAAEAARAAAEQAAEERARTAPPAGGESGGENVEPTYIQGILVVNKTYGLPRSFGNGLTSETIAAFEAMRAEAAAQGLDLYISSGFRSYDSQSAIYNRYVANEGRAGADRHSARPGHSEHQTGLTFDLNTIAESFGSTAEGQWVADNAHRFGFIVRYPPGKEAVTGYVWEPWHLRYLGVDTATAVHASGLSLEEYLGITSVYAE</sequence>
<dbReference type="Pfam" id="PF02557">
    <property type="entry name" value="VanY"/>
    <property type="match status" value="1"/>
</dbReference>
<dbReference type="PANTHER" id="PTHR34385">
    <property type="entry name" value="D-ALANYL-D-ALANINE CARBOXYPEPTIDASE"/>
    <property type="match status" value="1"/>
</dbReference>
<dbReference type="GO" id="GO:0006508">
    <property type="term" value="P:proteolysis"/>
    <property type="evidence" value="ECO:0007669"/>
    <property type="project" value="InterPro"/>
</dbReference>
<dbReference type="CDD" id="cd14852">
    <property type="entry name" value="LD-carboxypeptidase"/>
    <property type="match status" value="1"/>
</dbReference>
<comment type="caution">
    <text evidence="3">The sequence shown here is derived from an EMBL/GenBank/DDBJ whole genome shotgun (WGS) entry which is preliminary data.</text>
</comment>
<dbReference type="EMBL" id="WSTA01000007">
    <property type="protein sequence ID" value="MWB97479.1"/>
    <property type="molecule type" value="Genomic_DNA"/>
</dbReference>
<dbReference type="PANTHER" id="PTHR34385:SF1">
    <property type="entry name" value="PEPTIDOGLYCAN L-ALANYL-D-GLUTAMATE ENDOPEPTIDASE CWLK"/>
    <property type="match status" value="1"/>
</dbReference>
<dbReference type="InterPro" id="IPR058193">
    <property type="entry name" value="VanY/YodJ_core_dom"/>
</dbReference>
<evidence type="ECO:0000313" key="3">
    <source>
        <dbReference type="EMBL" id="MWB97479.1"/>
    </source>
</evidence>
<gene>
    <name evidence="3" type="ORF">GB864_02750</name>
</gene>
<dbReference type="RefSeq" id="WP_160422826.1">
    <property type="nucleotide sequence ID" value="NZ_WSTA01000007.1"/>
</dbReference>
<dbReference type="InterPro" id="IPR009045">
    <property type="entry name" value="Zn_M74/Hedgehog-like"/>
</dbReference>
<dbReference type="GO" id="GO:0008233">
    <property type="term" value="F:peptidase activity"/>
    <property type="evidence" value="ECO:0007669"/>
    <property type="project" value="InterPro"/>
</dbReference>
<name>A0A6I4P0E9_9MICO</name>
<evidence type="ECO:0000259" key="2">
    <source>
        <dbReference type="Pfam" id="PF02557"/>
    </source>
</evidence>
<organism evidence="3 4">
    <name type="scientific">Agromyces seonyuensis</name>
    <dbReference type="NCBI Taxonomy" id="2662446"/>
    <lineage>
        <taxon>Bacteria</taxon>
        <taxon>Bacillati</taxon>
        <taxon>Actinomycetota</taxon>
        <taxon>Actinomycetes</taxon>
        <taxon>Micrococcales</taxon>
        <taxon>Microbacteriaceae</taxon>
        <taxon>Agromyces</taxon>
    </lineage>
</organism>
<dbReference type="Gene3D" id="3.30.1380.10">
    <property type="match status" value="1"/>
</dbReference>
<evidence type="ECO:0000313" key="4">
    <source>
        <dbReference type="Proteomes" id="UP000438182"/>
    </source>
</evidence>
<feature type="domain" description="D-alanyl-D-alanine carboxypeptidase-like core" evidence="2">
    <location>
        <begin position="302"/>
        <end position="422"/>
    </location>
</feature>
<dbReference type="SUPFAM" id="SSF55166">
    <property type="entry name" value="Hedgehog/DD-peptidase"/>
    <property type="match status" value="1"/>
</dbReference>
<dbReference type="InterPro" id="IPR052179">
    <property type="entry name" value="DD-CPase-like"/>
</dbReference>
<evidence type="ECO:0000256" key="1">
    <source>
        <dbReference type="SAM" id="MobiDB-lite"/>
    </source>
</evidence>
<proteinExistence type="predicted"/>
<reference evidence="3 4" key="1">
    <citation type="submission" date="2019-12" db="EMBL/GenBank/DDBJ databases">
        <authorList>
            <person name="Kim Y.S."/>
        </authorList>
    </citation>
    <scope>NUCLEOTIDE SEQUENCE [LARGE SCALE GENOMIC DNA]</scope>
    <source>
        <strain evidence="3 4">MMS17-SY077</strain>
    </source>
</reference>
<protein>
    <recommendedName>
        <fullName evidence="2">D-alanyl-D-alanine carboxypeptidase-like core domain-containing protein</fullName>
    </recommendedName>
</protein>
<dbReference type="InterPro" id="IPR003709">
    <property type="entry name" value="VanY-like_core_dom"/>
</dbReference>